<reference evidence="3 4" key="1">
    <citation type="submission" date="2015-02" db="EMBL/GenBank/DDBJ databases">
        <title>Draft genome sequences of ten Microbacterium spp. with emphasis on heavy metal contaminated environments.</title>
        <authorList>
            <person name="Corretto E."/>
        </authorList>
    </citation>
    <scope>NUCLEOTIDE SEQUENCE [LARGE SCALE GENOMIC DNA]</scope>
    <source>
        <strain evidence="3 4">DSM 8608</strain>
    </source>
</reference>
<evidence type="ECO:0000313" key="4">
    <source>
        <dbReference type="Proteomes" id="UP000034098"/>
    </source>
</evidence>
<evidence type="ECO:0000259" key="2">
    <source>
        <dbReference type="Pfam" id="PF04892"/>
    </source>
</evidence>
<feature type="transmembrane region" description="Helical" evidence="1">
    <location>
        <begin position="56"/>
        <end position="78"/>
    </location>
</feature>
<feature type="transmembrane region" description="Helical" evidence="1">
    <location>
        <begin position="112"/>
        <end position="131"/>
    </location>
</feature>
<dbReference type="PANTHER" id="PTHR28008:SF1">
    <property type="entry name" value="DOMAIN PROTEIN, PUTATIVE (AFU_ORTHOLOGUE AFUA_3G10980)-RELATED"/>
    <property type="match status" value="1"/>
</dbReference>
<feature type="transmembrane region" description="Helical" evidence="1">
    <location>
        <begin position="85"/>
        <end position="106"/>
    </location>
</feature>
<sequence>MSEGASVRRRWVIAGLAAYALVVGLVLLLPVSYSGIVNRIGDWLRDGFGMDWFGTGWIEFGANILMFVPLGFLLTLLFRHPWYGVALALALSAAAELAQVIIPSRQPTIRDILANTLGAALGAALAWLIVLRAQHKSARKAAVSDAPPTATRRAR</sequence>
<dbReference type="InterPro" id="IPR006976">
    <property type="entry name" value="VanZ-like"/>
</dbReference>
<proteinExistence type="predicted"/>
<organism evidence="3 4">
    <name type="scientific">Microbacterium trichothecenolyticum</name>
    <name type="common">Aureobacterium trichothecenolyticum</name>
    <dbReference type="NCBI Taxonomy" id="69370"/>
    <lineage>
        <taxon>Bacteria</taxon>
        <taxon>Bacillati</taxon>
        <taxon>Actinomycetota</taxon>
        <taxon>Actinomycetes</taxon>
        <taxon>Micrococcales</taxon>
        <taxon>Microbacteriaceae</taxon>
        <taxon>Microbacterium</taxon>
    </lineage>
</organism>
<dbReference type="AlphaFoldDB" id="A0A0M2HHM0"/>
<feature type="domain" description="VanZ-like" evidence="2">
    <location>
        <begin position="20"/>
        <end position="129"/>
    </location>
</feature>
<dbReference type="Proteomes" id="UP000034098">
    <property type="component" value="Unassembled WGS sequence"/>
</dbReference>
<dbReference type="EMBL" id="JYJA01000029">
    <property type="protein sequence ID" value="KJL43801.1"/>
    <property type="molecule type" value="Genomic_DNA"/>
</dbReference>
<protein>
    <submittedName>
        <fullName evidence="3">VanZ like family protein</fullName>
    </submittedName>
</protein>
<dbReference type="Pfam" id="PF04892">
    <property type="entry name" value="VanZ"/>
    <property type="match status" value="1"/>
</dbReference>
<evidence type="ECO:0000313" key="3">
    <source>
        <dbReference type="EMBL" id="KJL43801.1"/>
    </source>
</evidence>
<evidence type="ECO:0000256" key="1">
    <source>
        <dbReference type="SAM" id="Phobius"/>
    </source>
</evidence>
<name>A0A0M2HHM0_MICTR</name>
<dbReference type="RefSeq" id="WP_052676712.1">
    <property type="nucleotide sequence ID" value="NZ_JYJA01000029.1"/>
</dbReference>
<dbReference type="PANTHER" id="PTHR28008">
    <property type="entry name" value="DOMAIN PROTEIN, PUTATIVE (AFU_ORTHOLOGUE AFUA_3G10980)-RELATED"/>
    <property type="match status" value="1"/>
</dbReference>
<accession>A0A0M2HHM0</accession>
<keyword evidence="1" id="KW-0472">Membrane</keyword>
<feature type="transmembrane region" description="Helical" evidence="1">
    <location>
        <begin position="12"/>
        <end position="36"/>
    </location>
</feature>
<keyword evidence="1" id="KW-0812">Transmembrane</keyword>
<gene>
    <name evidence="3" type="ORF">RS82_01177</name>
</gene>
<keyword evidence="4" id="KW-1185">Reference proteome</keyword>
<comment type="caution">
    <text evidence="3">The sequence shown here is derived from an EMBL/GenBank/DDBJ whole genome shotgun (WGS) entry which is preliminary data.</text>
</comment>
<keyword evidence="1" id="KW-1133">Transmembrane helix</keyword>